<comment type="caution">
    <text evidence="1">The sequence shown here is derived from an EMBL/GenBank/DDBJ whole genome shotgun (WGS) entry which is preliminary data.</text>
</comment>
<name>A0ABT8DAG7_9RHOB</name>
<dbReference type="EMBL" id="JAUFRC010000002">
    <property type="protein sequence ID" value="MDN3713690.1"/>
    <property type="molecule type" value="Genomic_DNA"/>
</dbReference>
<protein>
    <recommendedName>
        <fullName evidence="3">S-layer family protein</fullName>
    </recommendedName>
</protein>
<reference evidence="2" key="1">
    <citation type="journal article" date="2019" name="Int. J. Syst. Evol. Microbiol.">
        <title>The Global Catalogue of Microorganisms (GCM) 10K type strain sequencing project: providing services to taxonomists for standard genome sequencing and annotation.</title>
        <authorList>
            <consortium name="The Broad Institute Genomics Platform"/>
            <consortium name="The Broad Institute Genome Sequencing Center for Infectious Disease"/>
            <person name="Wu L."/>
            <person name="Ma J."/>
        </authorList>
    </citation>
    <scope>NUCLEOTIDE SEQUENCE [LARGE SCALE GENOMIC DNA]</scope>
    <source>
        <strain evidence="2">CECT 8482</strain>
    </source>
</reference>
<organism evidence="1 2">
    <name type="scientific">Paracoccus cavernae</name>
    <dbReference type="NCBI Taxonomy" id="1571207"/>
    <lineage>
        <taxon>Bacteria</taxon>
        <taxon>Pseudomonadati</taxon>
        <taxon>Pseudomonadota</taxon>
        <taxon>Alphaproteobacteria</taxon>
        <taxon>Rhodobacterales</taxon>
        <taxon>Paracoccaceae</taxon>
        <taxon>Paracoccus</taxon>
    </lineage>
</organism>
<evidence type="ECO:0000313" key="1">
    <source>
        <dbReference type="EMBL" id="MDN3713690.1"/>
    </source>
</evidence>
<sequence>MTVQGPRAENTVGTLTVNGTLAGSLLNRDNGTVVLGGGTVTGDVANRSGMFTGAGNVLGTMTNQADGTIDVDRGNTLTVTGTTTNRGTMDIGGTYAGAISNVEGGTIALDGGALTGAVDNQAILTGNGSLTQRLVNSGAGRVVAGAGQTLDLQGGVDNRGEIALSGGTINGVIDNQLLVGGNGTLTGLLNNMTGGVVEVDRGERLQLNGGASNIGTFNVAGRVAGDIDNQTAGVIALNGGNLEGTVTNTGSISGGGQVSGVVTNQGTGTVTVANSDRLNVTGRIDNTATISVAGRLAGQIANLDGGTLAFQGGILENGLRNGGTITGTGLIEGRLDNLGSGVVDIARGQQLAARNGTVNQGRVTVAGQLDGALNNTTGTVTLDGGVLTGAVTNNNRLEGRGSLLQGLTNNGTAELSGMIAGRTENNDTLTTTGDLRVETLVNNADATTLVSSGTRLSTANTIANNQDATLTVDGVVAFDSNRAPDPNVALIDNAGTLSGSGRVDGVVLNRGILDMTGTINRIVNEGEATLSTGETLSTTGGVQNGNLLTNAGRLNSNVTNEATFVSSGVMNGTLSNIEGGTATLSGSVSAIENGGACKRRVISRCAACSISRMCGFRRATI</sequence>
<proteinExistence type="predicted"/>
<evidence type="ECO:0000313" key="2">
    <source>
        <dbReference type="Proteomes" id="UP001243846"/>
    </source>
</evidence>
<keyword evidence="2" id="KW-1185">Reference proteome</keyword>
<gene>
    <name evidence="1" type="ORF">QWZ10_21550</name>
</gene>
<evidence type="ECO:0008006" key="3">
    <source>
        <dbReference type="Google" id="ProtNLM"/>
    </source>
</evidence>
<dbReference type="Proteomes" id="UP001243846">
    <property type="component" value="Unassembled WGS sequence"/>
</dbReference>
<accession>A0ABT8DAG7</accession>
<dbReference type="RefSeq" id="WP_377788173.1">
    <property type="nucleotide sequence ID" value="NZ_JBHUOC010000006.1"/>
</dbReference>